<dbReference type="InterPro" id="IPR005171">
    <property type="entry name" value="Cyt_c_oxidase_su4_prok"/>
</dbReference>
<feature type="transmembrane region" description="Helical" evidence="6">
    <location>
        <begin position="69"/>
        <end position="88"/>
    </location>
</feature>
<dbReference type="Proteomes" id="UP001277761">
    <property type="component" value="Unassembled WGS sequence"/>
</dbReference>
<evidence type="ECO:0000313" key="8">
    <source>
        <dbReference type="Proteomes" id="UP001277761"/>
    </source>
</evidence>
<evidence type="ECO:0000256" key="5">
    <source>
        <dbReference type="ARBA" id="ARBA00023136"/>
    </source>
</evidence>
<proteinExistence type="predicted"/>
<dbReference type="RefSeq" id="WP_319955433.1">
    <property type="nucleotide sequence ID" value="NZ_JAXAVX010000012.1"/>
</dbReference>
<accession>A0ABU4VNT2</accession>
<evidence type="ECO:0000256" key="2">
    <source>
        <dbReference type="ARBA" id="ARBA00022475"/>
    </source>
</evidence>
<keyword evidence="4 6" id="KW-1133">Transmembrane helix</keyword>
<organism evidence="7 8">
    <name type="scientific">Patulibacter brassicae</name>
    <dbReference type="NCBI Taxonomy" id="1705717"/>
    <lineage>
        <taxon>Bacteria</taxon>
        <taxon>Bacillati</taxon>
        <taxon>Actinomycetota</taxon>
        <taxon>Thermoleophilia</taxon>
        <taxon>Solirubrobacterales</taxon>
        <taxon>Patulibacteraceae</taxon>
        <taxon>Patulibacter</taxon>
    </lineage>
</organism>
<gene>
    <name evidence="7" type="ORF">SK069_16920</name>
</gene>
<keyword evidence="3 6" id="KW-0812">Transmembrane</keyword>
<dbReference type="Pfam" id="PF03626">
    <property type="entry name" value="COX4_pro"/>
    <property type="match status" value="1"/>
</dbReference>
<evidence type="ECO:0000313" key="7">
    <source>
        <dbReference type="EMBL" id="MDX8153284.1"/>
    </source>
</evidence>
<comment type="subcellular location">
    <subcellularLocation>
        <location evidence="1">Cell membrane</location>
        <topology evidence="1">Multi-pass membrane protein</topology>
    </subcellularLocation>
</comment>
<feature type="transmembrane region" description="Helical" evidence="6">
    <location>
        <begin position="38"/>
        <end position="57"/>
    </location>
</feature>
<evidence type="ECO:0000256" key="6">
    <source>
        <dbReference type="SAM" id="Phobius"/>
    </source>
</evidence>
<keyword evidence="2" id="KW-1003">Cell membrane</keyword>
<evidence type="ECO:0000256" key="3">
    <source>
        <dbReference type="ARBA" id="ARBA00022692"/>
    </source>
</evidence>
<keyword evidence="5 6" id="KW-0472">Membrane</keyword>
<protein>
    <submittedName>
        <fullName evidence="7">Cytochrome C oxidase subunit IV family protein</fullName>
    </submittedName>
</protein>
<evidence type="ECO:0000256" key="4">
    <source>
        <dbReference type="ARBA" id="ARBA00022989"/>
    </source>
</evidence>
<evidence type="ECO:0000256" key="1">
    <source>
        <dbReference type="ARBA" id="ARBA00004651"/>
    </source>
</evidence>
<keyword evidence="8" id="KW-1185">Reference proteome</keyword>
<reference evidence="7 8" key="1">
    <citation type="submission" date="2023-11" db="EMBL/GenBank/DDBJ databases">
        <authorList>
            <person name="Xu M."/>
            <person name="Jiang T."/>
        </authorList>
    </citation>
    <scope>NUCLEOTIDE SEQUENCE [LARGE SCALE GENOMIC DNA]</scope>
    <source>
        <strain evidence="7 8">SD</strain>
    </source>
</reference>
<sequence>MLSYLQGRLALVWAGLVAATVLSLFVSREDGATSAEAAGAVVLVIGFLKIWVIAREFMDLRSADRRLRLAVQAWTVVVCAVLVAVLVLR</sequence>
<comment type="caution">
    <text evidence="7">The sequence shown here is derived from an EMBL/GenBank/DDBJ whole genome shotgun (WGS) entry which is preliminary data.</text>
</comment>
<name>A0ABU4VNT2_9ACTN</name>
<dbReference type="EMBL" id="JAXAVX010000012">
    <property type="protein sequence ID" value="MDX8153284.1"/>
    <property type="molecule type" value="Genomic_DNA"/>
</dbReference>